<dbReference type="RefSeq" id="XP_001419173.1">
    <property type="nucleotide sequence ID" value="XM_001419136.1"/>
</dbReference>
<dbReference type="OMA" id="NEWIIDP"/>
<dbReference type="Pfam" id="PF01300">
    <property type="entry name" value="Sua5_yciO_yrdC"/>
    <property type="match status" value="1"/>
</dbReference>
<proteinExistence type="predicted"/>
<dbReference type="KEGG" id="olu:OSTLU_33145"/>
<dbReference type="EMBL" id="CP000588">
    <property type="protein sequence ID" value="ABO97466.1"/>
    <property type="molecule type" value="Genomic_DNA"/>
</dbReference>
<reference evidence="4 5" key="1">
    <citation type="journal article" date="2007" name="Proc. Natl. Acad. Sci. U.S.A.">
        <title>The tiny eukaryote Ostreococcus provides genomic insights into the paradox of plankton speciation.</title>
        <authorList>
            <person name="Palenik B."/>
            <person name="Grimwood J."/>
            <person name="Aerts A."/>
            <person name="Rouze P."/>
            <person name="Salamov A."/>
            <person name="Putnam N."/>
            <person name="Dupont C."/>
            <person name="Jorgensen R."/>
            <person name="Derelle E."/>
            <person name="Rombauts S."/>
            <person name="Zhou K."/>
            <person name="Otillar R."/>
            <person name="Merchant S.S."/>
            <person name="Podell S."/>
            <person name="Gaasterland T."/>
            <person name="Napoli C."/>
            <person name="Gendler K."/>
            <person name="Manuell A."/>
            <person name="Tai V."/>
            <person name="Vallon O."/>
            <person name="Piganeau G."/>
            <person name="Jancek S."/>
            <person name="Heijde M."/>
            <person name="Jabbari K."/>
            <person name="Bowler C."/>
            <person name="Lohr M."/>
            <person name="Robbens S."/>
            <person name="Werner G."/>
            <person name="Dubchak I."/>
            <person name="Pazour G.J."/>
            <person name="Ren Q."/>
            <person name="Paulsen I."/>
            <person name="Delwiche C."/>
            <person name="Schmutz J."/>
            <person name="Rokhsar D."/>
            <person name="Van de Peer Y."/>
            <person name="Moreau H."/>
            <person name="Grigoriev I.V."/>
        </authorList>
    </citation>
    <scope>NUCLEOTIDE SEQUENCE [LARGE SCALE GENOMIC DNA]</scope>
    <source>
        <strain evidence="4 5">CCE9901</strain>
    </source>
</reference>
<accession>A4S1L9</accession>
<dbReference type="SUPFAM" id="SSF55821">
    <property type="entry name" value="YrdC/RibB"/>
    <property type="match status" value="1"/>
</dbReference>
<dbReference type="PANTHER" id="PTHR42828:SF3">
    <property type="entry name" value="THREONYLCARBAMOYL-AMP SYNTHASE"/>
    <property type="match status" value="1"/>
</dbReference>
<dbReference type="PANTHER" id="PTHR42828">
    <property type="entry name" value="DHBP SYNTHASE RIBB-LIKE ALPHA/BETA DOMAIN-CONTAINING PROTEIN"/>
    <property type="match status" value="1"/>
</dbReference>
<feature type="region of interest" description="Disordered" evidence="2">
    <location>
        <begin position="216"/>
        <end position="244"/>
    </location>
</feature>
<dbReference type="PROSITE" id="PS51163">
    <property type="entry name" value="YRDC"/>
    <property type="match status" value="1"/>
</dbReference>
<name>A4S1L9_OSTLU</name>
<protein>
    <recommendedName>
        <fullName evidence="1">Threonylcarbamoyl-AMP synthase</fullName>
    </recommendedName>
</protein>
<feature type="domain" description="YrdC-like" evidence="3">
    <location>
        <begin position="16"/>
        <end position="218"/>
    </location>
</feature>
<sequence length="244" mass="26313">MYVDIDLVNVGLEGEMWKLDQVAEAIRRGEVGAIPTDTKYAFVADLTNADAVQKLYDIKDAGLNKPLSILCRGFADIDAYTTGFPNNPKPGATLPFKLAKQCLPGPYTFILPASKELPKVCLVDKSTKDKARQCKSRKTVGVRIPACEVTRALLDLLDAPLMCSTVPECDDEPAVIHDTYLPRGLGFIVDIGERQMAAASTVVDLSAGEPRVLRRGAGDPDLWASGDDASESVENDPDAAWGFA</sequence>
<dbReference type="InterPro" id="IPR017945">
    <property type="entry name" value="DHBP_synth_RibB-like_a/b_dom"/>
</dbReference>
<dbReference type="InterPro" id="IPR052532">
    <property type="entry name" value="SUA5_domain"/>
</dbReference>
<gene>
    <name evidence="4" type="ORF">OSTLU_33145</name>
</gene>
<dbReference type="InterPro" id="IPR006070">
    <property type="entry name" value="Sua5-like_dom"/>
</dbReference>
<evidence type="ECO:0000259" key="3">
    <source>
        <dbReference type="PROSITE" id="PS51163"/>
    </source>
</evidence>
<evidence type="ECO:0000256" key="1">
    <source>
        <dbReference type="ARBA" id="ARBA00015492"/>
    </source>
</evidence>
<evidence type="ECO:0000313" key="5">
    <source>
        <dbReference type="Proteomes" id="UP000001568"/>
    </source>
</evidence>
<dbReference type="GO" id="GO:0003729">
    <property type="term" value="F:mRNA binding"/>
    <property type="evidence" value="ECO:0007669"/>
    <property type="project" value="EnsemblPlants"/>
</dbReference>
<dbReference type="GeneID" id="5003226"/>
<evidence type="ECO:0000313" key="4">
    <source>
        <dbReference type="EMBL" id="ABO97466.1"/>
    </source>
</evidence>
<dbReference type="OrthoDB" id="3648309at2759"/>
<keyword evidence="5" id="KW-1185">Reference proteome</keyword>
<dbReference type="Gramene" id="ABO97466">
    <property type="protein sequence ID" value="ABO97466"/>
    <property type="gene ID" value="OSTLU_33145"/>
</dbReference>
<organism evidence="4 5">
    <name type="scientific">Ostreococcus lucimarinus (strain CCE9901)</name>
    <dbReference type="NCBI Taxonomy" id="436017"/>
    <lineage>
        <taxon>Eukaryota</taxon>
        <taxon>Viridiplantae</taxon>
        <taxon>Chlorophyta</taxon>
        <taxon>Mamiellophyceae</taxon>
        <taxon>Mamiellales</taxon>
        <taxon>Bathycoccaceae</taxon>
        <taxon>Ostreococcus</taxon>
    </lineage>
</organism>
<dbReference type="STRING" id="436017.A4S1L9"/>
<dbReference type="HOGENOM" id="CLU_031397_3_0_1"/>
<dbReference type="GO" id="GO:0003725">
    <property type="term" value="F:double-stranded RNA binding"/>
    <property type="evidence" value="ECO:0007669"/>
    <property type="project" value="InterPro"/>
</dbReference>
<dbReference type="Proteomes" id="UP000001568">
    <property type="component" value="Chromosome 8"/>
</dbReference>
<dbReference type="eggNOG" id="KOG3051">
    <property type="taxonomic scope" value="Eukaryota"/>
</dbReference>
<dbReference type="AlphaFoldDB" id="A4S1L9"/>
<feature type="compositionally biased region" description="Acidic residues" evidence="2">
    <location>
        <begin position="228"/>
        <end position="237"/>
    </location>
</feature>
<evidence type="ECO:0000256" key="2">
    <source>
        <dbReference type="SAM" id="MobiDB-lite"/>
    </source>
</evidence>
<dbReference type="Gene3D" id="3.90.870.10">
    <property type="entry name" value="DHBP synthase"/>
    <property type="match status" value="1"/>
</dbReference>